<protein>
    <submittedName>
        <fullName evidence="1">Uncharacterized protein</fullName>
    </submittedName>
</protein>
<organism evidence="1 2">
    <name type="scientific">Russula earlei</name>
    <dbReference type="NCBI Taxonomy" id="71964"/>
    <lineage>
        <taxon>Eukaryota</taxon>
        <taxon>Fungi</taxon>
        <taxon>Dikarya</taxon>
        <taxon>Basidiomycota</taxon>
        <taxon>Agaricomycotina</taxon>
        <taxon>Agaricomycetes</taxon>
        <taxon>Russulales</taxon>
        <taxon>Russulaceae</taxon>
        <taxon>Russula</taxon>
    </lineage>
</organism>
<dbReference type="EMBL" id="JAGFNK010000381">
    <property type="protein sequence ID" value="KAI9451339.1"/>
    <property type="molecule type" value="Genomic_DNA"/>
</dbReference>
<sequence length="523" mass="58923">MRDFIGRQHHPQPPSHIPPHDLNMRRSSEVYQSMPPPPPEIGGIIDADVFRPDESSEVPFSSHAAALFASRATSTMESTSQRRPDPVGRDRISDLSYYPWESRFEENFAFSARRHRANAGERRHRNSPEPERSSSIRRLTVAEPPTPSAPATRTLDIEEFQHGPFRATLERLERQGRQDQQMMMERQAEIDRLRSRLDELQSQERPVPSSRAPTLPPLRLDFELSSEAPQRMPSPTHPDSGEASSSFRAYLEAAHRRRSWQRGRATRPPSGDEPVAWRDSSGPTSSTASLPISRARSPPHAFPESRNIPPAVERERERRRRPGALELWSPGEADDAMDSLRTSSGADGSFITRSFARMRGEFQNMEGQQPRREPRGNAPWGMDSGRLALREPHVDALRGVRPLWATHAPDPWGTEMRDEILAAGSSATDAPVRGRRRRANQSTVPPQGRNVSEDERPAGGRRAFSTSRYAAARRVIHDPVFDRVQRIVRGSPREGGLFGRYGRRNAGDFIVSWFCSSTPSFTG</sequence>
<evidence type="ECO:0000313" key="1">
    <source>
        <dbReference type="EMBL" id="KAI9451339.1"/>
    </source>
</evidence>
<reference evidence="1" key="1">
    <citation type="submission" date="2021-03" db="EMBL/GenBank/DDBJ databases">
        <title>Evolutionary priming and transition to the ectomycorrhizal habit in an iconic lineage of mushroom-forming fungi: is preadaptation a requirement?</title>
        <authorList>
            <consortium name="DOE Joint Genome Institute"/>
            <person name="Looney B.P."/>
            <person name="Miyauchi S."/>
            <person name="Morin E."/>
            <person name="Drula E."/>
            <person name="Courty P.E."/>
            <person name="Chicoki N."/>
            <person name="Fauchery L."/>
            <person name="Kohler A."/>
            <person name="Kuo A."/>
            <person name="LaButti K."/>
            <person name="Pangilinan J."/>
            <person name="Lipzen A."/>
            <person name="Riley R."/>
            <person name="Andreopoulos W."/>
            <person name="He G."/>
            <person name="Johnson J."/>
            <person name="Barry K.W."/>
            <person name="Grigoriev I.V."/>
            <person name="Nagy L."/>
            <person name="Hibbett D."/>
            <person name="Henrissat B."/>
            <person name="Matheny P.B."/>
            <person name="Labbe J."/>
            <person name="Martin A.F."/>
        </authorList>
    </citation>
    <scope>NUCLEOTIDE SEQUENCE</scope>
    <source>
        <strain evidence="1">BPL698</strain>
    </source>
</reference>
<dbReference type="Proteomes" id="UP001207468">
    <property type="component" value="Unassembled WGS sequence"/>
</dbReference>
<name>A0ACC0TW09_9AGAM</name>
<comment type="caution">
    <text evidence="1">The sequence shown here is derived from an EMBL/GenBank/DDBJ whole genome shotgun (WGS) entry which is preliminary data.</text>
</comment>
<gene>
    <name evidence="1" type="ORF">F5148DRAFT_551170</name>
</gene>
<evidence type="ECO:0000313" key="2">
    <source>
        <dbReference type="Proteomes" id="UP001207468"/>
    </source>
</evidence>
<accession>A0ACC0TW09</accession>
<keyword evidence="2" id="KW-1185">Reference proteome</keyword>
<proteinExistence type="predicted"/>